<comment type="catalytic activity">
    <reaction evidence="16">
        <text>a 5,6-dihydrouridine in mRNA + NADP(+) = a uridine in mRNA + NADPH + H(+)</text>
        <dbReference type="Rhea" id="RHEA:69855"/>
        <dbReference type="Rhea" id="RHEA-COMP:14658"/>
        <dbReference type="Rhea" id="RHEA-COMP:17789"/>
        <dbReference type="ChEBI" id="CHEBI:15378"/>
        <dbReference type="ChEBI" id="CHEBI:57783"/>
        <dbReference type="ChEBI" id="CHEBI:58349"/>
        <dbReference type="ChEBI" id="CHEBI:65315"/>
        <dbReference type="ChEBI" id="CHEBI:74443"/>
    </reaction>
    <physiologicalReaction direction="right-to-left" evidence="16">
        <dbReference type="Rhea" id="RHEA:69857"/>
    </physiologicalReaction>
</comment>
<keyword evidence="11 19" id="KW-0560">Oxidoreductase</keyword>
<evidence type="ECO:0000256" key="2">
    <source>
        <dbReference type="ARBA" id="ARBA00022630"/>
    </source>
</evidence>
<evidence type="ECO:0000256" key="4">
    <source>
        <dbReference type="ARBA" id="ARBA00022664"/>
    </source>
</evidence>
<comment type="caution">
    <text evidence="22">The sequence shown here is derived from an EMBL/GenBank/DDBJ whole genome shotgun (WGS) entry which is preliminary data.</text>
</comment>
<dbReference type="PROSITE" id="PS01136">
    <property type="entry name" value="UPF0034"/>
    <property type="match status" value="1"/>
</dbReference>
<evidence type="ECO:0000256" key="7">
    <source>
        <dbReference type="ARBA" id="ARBA00022737"/>
    </source>
</evidence>
<keyword evidence="6 18" id="KW-0479">Metal-binding</keyword>
<dbReference type="PANTHER" id="PTHR45846">
    <property type="entry name" value="TRNA-DIHYDROURIDINE(47) SYNTHASE [NAD(P)(+)]-LIKE"/>
    <property type="match status" value="1"/>
</dbReference>
<protein>
    <recommendedName>
        <fullName evidence="19">tRNA-dihydrouridine(47) synthase [NAD(P)(+)]</fullName>
        <ecNumber evidence="19">1.3.1.-</ecNumber>
    </recommendedName>
    <alternativeName>
        <fullName evidence="19">tRNA-dihydrouridine synthase 3</fullName>
    </alternativeName>
</protein>
<keyword evidence="3 19" id="KW-0288">FMN</keyword>
<keyword evidence="10" id="KW-0521">NADP</keyword>
<evidence type="ECO:0000313" key="22">
    <source>
        <dbReference type="EMBL" id="KAK9501061.1"/>
    </source>
</evidence>
<dbReference type="EMBL" id="JAPXFL010000010">
    <property type="protein sequence ID" value="KAK9501061.1"/>
    <property type="molecule type" value="Genomic_DNA"/>
</dbReference>
<evidence type="ECO:0000256" key="9">
    <source>
        <dbReference type="ARBA" id="ARBA00022833"/>
    </source>
</evidence>
<evidence type="ECO:0000256" key="8">
    <source>
        <dbReference type="ARBA" id="ARBA00022771"/>
    </source>
</evidence>
<evidence type="ECO:0000256" key="14">
    <source>
        <dbReference type="ARBA" id="ARBA00048266"/>
    </source>
</evidence>
<dbReference type="InterPro" id="IPR000571">
    <property type="entry name" value="Znf_CCCH"/>
</dbReference>
<evidence type="ECO:0000256" key="18">
    <source>
        <dbReference type="PROSITE-ProRule" id="PRU00723"/>
    </source>
</evidence>
<dbReference type="SUPFAM" id="SSF51395">
    <property type="entry name" value="FMN-linked oxidoreductases"/>
    <property type="match status" value="1"/>
</dbReference>
<feature type="region of interest" description="Disordered" evidence="20">
    <location>
        <begin position="1"/>
        <end position="20"/>
    </location>
</feature>
<dbReference type="InterPro" id="IPR035587">
    <property type="entry name" value="DUS-like_FMN-bd"/>
</dbReference>
<keyword evidence="2 19" id="KW-0285">Flavoprotein</keyword>
<organism evidence="22 23">
    <name type="scientific">Rhynocoris fuscipes</name>
    <dbReference type="NCBI Taxonomy" id="488301"/>
    <lineage>
        <taxon>Eukaryota</taxon>
        <taxon>Metazoa</taxon>
        <taxon>Ecdysozoa</taxon>
        <taxon>Arthropoda</taxon>
        <taxon>Hexapoda</taxon>
        <taxon>Insecta</taxon>
        <taxon>Pterygota</taxon>
        <taxon>Neoptera</taxon>
        <taxon>Paraneoptera</taxon>
        <taxon>Hemiptera</taxon>
        <taxon>Heteroptera</taxon>
        <taxon>Panheteroptera</taxon>
        <taxon>Cimicomorpha</taxon>
        <taxon>Reduviidae</taxon>
        <taxon>Harpactorinae</taxon>
        <taxon>Harpactorini</taxon>
        <taxon>Rhynocoris</taxon>
    </lineage>
</organism>
<dbReference type="PANTHER" id="PTHR45846:SF1">
    <property type="entry name" value="TRNA-DIHYDROURIDINE(47) SYNTHASE [NAD(P)(+)]-LIKE"/>
    <property type="match status" value="1"/>
</dbReference>
<keyword evidence="8 18" id="KW-0863">Zinc-finger</keyword>
<gene>
    <name evidence="22" type="ORF">O3M35_002175</name>
</gene>
<keyword evidence="4" id="KW-0507">mRNA processing</keyword>
<dbReference type="GO" id="GO:0008270">
    <property type="term" value="F:zinc ion binding"/>
    <property type="evidence" value="ECO:0007669"/>
    <property type="project" value="UniProtKB-KW"/>
</dbReference>
<evidence type="ECO:0000256" key="15">
    <source>
        <dbReference type="ARBA" id="ARBA00048342"/>
    </source>
</evidence>
<dbReference type="CDD" id="cd02801">
    <property type="entry name" value="DUS_like_FMN"/>
    <property type="match status" value="1"/>
</dbReference>
<dbReference type="GO" id="GO:0006397">
    <property type="term" value="P:mRNA processing"/>
    <property type="evidence" value="ECO:0007669"/>
    <property type="project" value="UniProtKB-KW"/>
</dbReference>
<evidence type="ECO:0000256" key="11">
    <source>
        <dbReference type="ARBA" id="ARBA00023002"/>
    </source>
</evidence>
<evidence type="ECO:0000256" key="16">
    <source>
        <dbReference type="ARBA" id="ARBA00049447"/>
    </source>
</evidence>
<dbReference type="PROSITE" id="PS50103">
    <property type="entry name" value="ZF_C3H1"/>
    <property type="match status" value="1"/>
</dbReference>
<accession>A0AAW1CRD2</accession>
<evidence type="ECO:0000256" key="3">
    <source>
        <dbReference type="ARBA" id="ARBA00022643"/>
    </source>
</evidence>
<dbReference type="FunFam" id="3.20.20.70:FF:000067">
    <property type="entry name" value="tRNA-dihydrouridine(47) synthase [NAD(P)(+)]"/>
    <property type="match status" value="1"/>
</dbReference>
<keyword evidence="12" id="KW-0520">NAD</keyword>
<dbReference type="Pfam" id="PF01207">
    <property type="entry name" value="Dus"/>
    <property type="match status" value="1"/>
</dbReference>
<keyword evidence="7" id="KW-0677">Repeat</keyword>
<dbReference type="GO" id="GO:0050660">
    <property type="term" value="F:flavin adenine dinucleotide binding"/>
    <property type="evidence" value="ECO:0007669"/>
    <property type="project" value="UniProtKB-UniRule"/>
</dbReference>
<feature type="domain" description="C3H1-type" evidence="21">
    <location>
        <begin position="126"/>
        <end position="151"/>
    </location>
</feature>
<dbReference type="Gene3D" id="3.20.20.70">
    <property type="entry name" value="Aldolase class I"/>
    <property type="match status" value="1"/>
</dbReference>
<dbReference type="Proteomes" id="UP001461498">
    <property type="component" value="Unassembled WGS sequence"/>
</dbReference>
<evidence type="ECO:0000313" key="23">
    <source>
        <dbReference type="Proteomes" id="UP001461498"/>
    </source>
</evidence>
<evidence type="ECO:0000256" key="13">
    <source>
        <dbReference type="ARBA" id="ARBA00045365"/>
    </source>
</evidence>
<keyword evidence="5 19" id="KW-0819">tRNA processing</keyword>
<evidence type="ECO:0000256" key="12">
    <source>
        <dbReference type="ARBA" id="ARBA00023027"/>
    </source>
</evidence>
<comment type="similarity">
    <text evidence="19">Belongs to the dus family. Dus3 subfamily.</text>
</comment>
<evidence type="ECO:0000256" key="20">
    <source>
        <dbReference type="SAM" id="MobiDB-lite"/>
    </source>
</evidence>
<dbReference type="InterPro" id="IPR018517">
    <property type="entry name" value="tRNA_hU_synthase_CS"/>
</dbReference>
<evidence type="ECO:0000256" key="19">
    <source>
        <dbReference type="RuleBase" id="RU291113"/>
    </source>
</evidence>
<sequence>METSNETLSEKNSDTLDENELEIIKPEYVIKDHERTLSYDNLNDTDKRKFEENVDSNKKLKLDNGKQKLKGQNKARHNVFRQAVEDMFCNKLADSTNIQECDDTKCKFQHDRLEYLKNKPEDLDKTCYVYSVKGHCPRGVTCRFGSSHLSPTGDNIIDEEKKKAWESNPLNSCMNYLSKDLHVTLRKKKYDFKDAENAVLSAERVMRGCSTEPREFKKSILSGRELFQRDLLYLSPLTTLGNLPFRRICKEYGADITCGEMAIASSLLQGQTQEWALVRRHASEDLFGVQIEGTNPHTMARCAQLLQENAKIDFIDINVGCPIDLIFDKGGGCALLRRPKVLKNIIYSMNEVLNNIPLTLKTRIGISSKKPLANELMSTFEQAGLSLVTLHGRTKEQRYTKLADWTYIEECAQLVKPCPLYGNGDILSYEDYLKAKEVAPSISGVMIGRGALIKPWIFREIKEKTLTDPSASERMEMLKKYVNYGLEHWGSDTKGVETTRRFLLEWLSFLHRYIPTGLLINPPQKTNQRPPYYRGRCEMETLMASSNCSDWIKISESLLGKVPEGFTFLPKHKANAWK</sequence>
<evidence type="ECO:0000256" key="5">
    <source>
        <dbReference type="ARBA" id="ARBA00022694"/>
    </source>
</evidence>
<evidence type="ECO:0000256" key="1">
    <source>
        <dbReference type="ARBA" id="ARBA00001917"/>
    </source>
</evidence>
<comment type="cofactor">
    <cofactor evidence="1 19">
        <name>FMN</name>
        <dbReference type="ChEBI" id="CHEBI:58210"/>
    </cofactor>
</comment>
<evidence type="ECO:0000256" key="17">
    <source>
        <dbReference type="ARBA" id="ARBA00049513"/>
    </source>
</evidence>
<dbReference type="InterPro" id="IPR013785">
    <property type="entry name" value="Aldolase_TIM"/>
</dbReference>
<dbReference type="AlphaFoldDB" id="A0AAW1CRD2"/>
<reference evidence="22 23" key="1">
    <citation type="submission" date="2022-12" db="EMBL/GenBank/DDBJ databases">
        <title>Chromosome-level genome assembly of true bugs.</title>
        <authorList>
            <person name="Ma L."/>
            <person name="Li H."/>
        </authorList>
    </citation>
    <scope>NUCLEOTIDE SEQUENCE [LARGE SCALE GENOMIC DNA]</scope>
    <source>
        <strain evidence="22">Lab_2022b</strain>
    </source>
</reference>
<comment type="catalytic activity">
    <reaction evidence="14">
        <text>5,6-dihydrouridine(47) in tRNA + NAD(+) = uridine(47) in tRNA + NADH + H(+)</text>
        <dbReference type="Rhea" id="RHEA:53364"/>
        <dbReference type="Rhea" id="RHEA-COMP:13539"/>
        <dbReference type="Rhea" id="RHEA-COMP:13540"/>
        <dbReference type="ChEBI" id="CHEBI:15378"/>
        <dbReference type="ChEBI" id="CHEBI:57540"/>
        <dbReference type="ChEBI" id="CHEBI:57945"/>
        <dbReference type="ChEBI" id="CHEBI:65315"/>
        <dbReference type="ChEBI" id="CHEBI:74443"/>
        <dbReference type="EC" id="1.3.1.89"/>
    </reaction>
    <physiologicalReaction direction="right-to-left" evidence="14">
        <dbReference type="Rhea" id="RHEA:53366"/>
    </physiologicalReaction>
</comment>
<dbReference type="GO" id="GO:0102265">
    <property type="term" value="F:tRNA-dihydrouridine47 synthase activity"/>
    <property type="evidence" value="ECO:0007669"/>
    <property type="project" value="UniProtKB-EC"/>
</dbReference>
<name>A0AAW1CRD2_9HEMI</name>
<feature type="zinc finger region" description="C3H1-type" evidence="18">
    <location>
        <begin position="126"/>
        <end position="151"/>
    </location>
</feature>
<keyword evidence="23" id="KW-1185">Reference proteome</keyword>
<dbReference type="EC" id="1.3.1.-" evidence="19"/>
<evidence type="ECO:0000259" key="21">
    <source>
        <dbReference type="PROSITE" id="PS50103"/>
    </source>
</evidence>
<evidence type="ECO:0000256" key="10">
    <source>
        <dbReference type="ARBA" id="ARBA00022857"/>
    </source>
</evidence>
<evidence type="ECO:0000256" key="6">
    <source>
        <dbReference type="ARBA" id="ARBA00022723"/>
    </source>
</evidence>
<comment type="catalytic activity">
    <reaction evidence="17">
        <text>5,6-dihydrouridine(47) in tRNA + NADP(+) = uridine(47) in tRNA + NADPH + H(+)</text>
        <dbReference type="Rhea" id="RHEA:53360"/>
        <dbReference type="Rhea" id="RHEA-COMP:13539"/>
        <dbReference type="Rhea" id="RHEA-COMP:13540"/>
        <dbReference type="ChEBI" id="CHEBI:15378"/>
        <dbReference type="ChEBI" id="CHEBI:57783"/>
        <dbReference type="ChEBI" id="CHEBI:58349"/>
        <dbReference type="ChEBI" id="CHEBI:65315"/>
        <dbReference type="ChEBI" id="CHEBI:74443"/>
        <dbReference type="EC" id="1.3.1.89"/>
    </reaction>
    <physiologicalReaction direction="right-to-left" evidence="17">
        <dbReference type="Rhea" id="RHEA:53362"/>
    </physiologicalReaction>
</comment>
<comment type="catalytic activity">
    <reaction evidence="15">
        <text>a 5,6-dihydrouridine in mRNA + NAD(+) = a uridine in mRNA + NADH + H(+)</text>
        <dbReference type="Rhea" id="RHEA:69851"/>
        <dbReference type="Rhea" id="RHEA-COMP:14658"/>
        <dbReference type="Rhea" id="RHEA-COMP:17789"/>
        <dbReference type="ChEBI" id="CHEBI:15378"/>
        <dbReference type="ChEBI" id="CHEBI:57540"/>
        <dbReference type="ChEBI" id="CHEBI:57945"/>
        <dbReference type="ChEBI" id="CHEBI:65315"/>
        <dbReference type="ChEBI" id="CHEBI:74443"/>
    </reaction>
    <physiologicalReaction direction="right-to-left" evidence="15">
        <dbReference type="Rhea" id="RHEA:69853"/>
    </physiologicalReaction>
</comment>
<comment type="function">
    <text evidence="13">Catalyzes the synthesis of dihydrouridine, a modified base, in various RNAs, such as tRNAs, mRNAs and some long non-coding RNAs (lncRNAs). Mainly modifies the uridine in position 47 (U47) in the D-loop of most cytoplasmic tRNAs. Also able to mediate the formation of dihydrouridine in some mRNAs, thereby regulating their translation.</text>
</comment>
<keyword evidence="9 18" id="KW-0862">Zinc</keyword>
<proteinExistence type="inferred from homology"/>
<dbReference type="GO" id="GO:0003723">
    <property type="term" value="F:RNA binding"/>
    <property type="evidence" value="ECO:0007669"/>
    <property type="project" value="TreeGrafter"/>
</dbReference>